<feature type="compositionally biased region" description="Basic and acidic residues" evidence="7">
    <location>
        <begin position="95"/>
        <end position="108"/>
    </location>
</feature>
<accession>A0A4P6XNC3</accession>
<feature type="domain" description="Transcriptional coactivator p15 (PC4) C-terminal" evidence="8">
    <location>
        <begin position="24"/>
        <end position="76"/>
    </location>
</feature>
<protein>
    <submittedName>
        <fullName evidence="9">Transcriptional Coactivator p15 PC4</fullName>
    </submittedName>
</protein>
<evidence type="ECO:0000256" key="7">
    <source>
        <dbReference type="SAM" id="MobiDB-lite"/>
    </source>
</evidence>
<dbReference type="Gene3D" id="2.30.31.10">
    <property type="entry name" value="Transcriptional Coactivator Pc4, Chain A"/>
    <property type="match status" value="1"/>
</dbReference>
<name>A0A4P6XNC3_9ASCO</name>
<evidence type="ECO:0000313" key="10">
    <source>
        <dbReference type="Proteomes" id="UP000292447"/>
    </source>
</evidence>
<dbReference type="InterPro" id="IPR003173">
    <property type="entry name" value="PC4_C"/>
</dbReference>
<comment type="similarity">
    <text evidence="2">Belongs to the transcriptional coactivator PC4 family.</text>
</comment>
<dbReference type="GO" id="GO:0003677">
    <property type="term" value="F:DNA binding"/>
    <property type="evidence" value="ECO:0007669"/>
    <property type="project" value="UniProtKB-KW"/>
</dbReference>
<evidence type="ECO:0000313" key="9">
    <source>
        <dbReference type="EMBL" id="QBM88115.1"/>
    </source>
</evidence>
<feature type="region of interest" description="Disordered" evidence="7">
    <location>
        <begin position="1"/>
        <end position="22"/>
    </location>
</feature>
<dbReference type="EMBL" id="CP034458">
    <property type="protein sequence ID" value="QBM88115.1"/>
    <property type="molecule type" value="Genomic_DNA"/>
</dbReference>
<evidence type="ECO:0000256" key="4">
    <source>
        <dbReference type="ARBA" id="ARBA00023125"/>
    </source>
</evidence>
<evidence type="ECO:0000256" key="6">
    <source>
        <dbReference type="ARBA" id="ARBA00023242"/>
    </source>
</evidence>
<evidence type="ECO:0000256" key="2">
    <source>
        <dbReference type="ARBA" id="ARBA00009001"/>
    </source>
</evidence>
<dbReference type="GO" id="GO:0005634">
    <property type="term" value="C:nucleus"/>
    <property type="evidence" value="ECO:0007669"/>
    <property type="project" value="UniProtKB-SubCell"/>
</dbReference>
<dbReference type="InterPro" id="IPR009044">
    <property type="entry name" value="ssDNA-bd_transcriptional_reg"/>
</dbReference>
<organism evidence="9 10">
    <name type="scientific">Metschnikowia aff. pulcherrima</name>
    <dbReference type="NCBI Taxonomy" id="2163413"/>
    <lineage>
        <taxon>Eukaryota</taxon>
        <taxon>Fungi</taxon>
        <taxon>Dikarya</taxon>
        <taxon>Ascomycota</taxon>
        <taxon>Saccharomycotina</taxon>
        <taxon>Pichiomycetes</taxon>
        <taxon>Metschnikowiaceae</taxon>
        <taxon>Metschnikowia</taxon>
    </lineage>
</organism>
<evidence type="ECO:0000256" key="1">
    <source>
        <dbReference type="ARBA" id="ARBA00004123"/>
    </source>
</evidence>
<keyword evidence="6" id="KW-0539">Nucleus</keyword>
<keyword evidence="4" id="KW-0238">DNA-binding</keyword>
<dbReference type="STRING" id="2163413.A0A4P6XNC3"/>
<dbReference type="SUPFAM" id="SSF54447">
    <property type="entry name" value="ssDNA-binding transcriptional regulator domain"/>
    <property type="match status" value="1"/>
</dbReference>
<evidence type="ECO:0000256" key="5">
    <source>
        <dbReference type="ARBA" id="ARBA00023163"/>
    </source>
</evidence>
<dbReference type="AlphaFoldDB" id="A0A4P6XNC3"/>
<feature type="region of interest" description="Disordered" evidence="7">
    <location>
        <begin position="90"/>
        <end position="124"/>
    </location>
</feature>
<evidence type="ECO:0000259" key="8">
    <source>
        <dbReference type="Pfam" id="PF02229"/>
    </source>
</evidence>
<dbReference type="Pfam" id="PF02229">
    <property type="entry name" value="PC4"/>
    <property type="match status" value="1"/>
</dbReference>
<dbReference type="PANTHER" id="PTHR13215">
    <property type="entry name" value="RNA POLYMERASE II TRANSCRIPTIONAL COACTIVATOR"/>
    <property type="match status" value="1"/>
</dbReference>
<evidence type="ECO:0000256" key="3">
    <source>
        <dbReference type="ARBA" id="ARBA00023015"/>
    </source>
</evidence>
<comment type="subcellular location">
    <subcellularLocation>
        <location evidence="1">Nucleus</location>
    </subcellularLocation>
</comment>
<gene>
    <name evidence="9" type="primary">MPUL0C00780</name>
    <name evidence="9" type="ORF">METSCH_C00780</name>
</gene>
<proteinExistence type="inferred from homology"/>
<reference evidence="10" key="1">
    <citation type="submission" date="2019-03" db="EMBL/GenBank/DDBJ databases">
        <title>Snf2 controls pulcherriminic acid biosynthesis and connects pigmentation and antifungal activity of the yeast Metschnikowia pulcherrima.</title>
        <authorList>
            <person name="Gore-Lloyd D."/>
            <person name="Sumann I."/>
            <person name="Brachmann A.O."/>
            <person name="Schneeberger K."/>
            <person name="Ortiz-Merino R.A."/>
            <person name="Moreno-Beltran M."/>
            <person name="Schlaefli M."/>
            <person name="Kirner P."/>
            <person name="Santos Kron A."/>
            <person name="Wolfe K.H."/>
            <person name="Piel J."/>
            <person name="Ahrens C.H."/>
            <person name="Henk D."/>
            <person name="Freimoser F.M."/>
        </authorList>
    </citation>
    <scope>NUCLEOTIDE SEQUENCE [LARGE SCALE GENOMIC DNA]</scope>
    <source>
        <strain evidence="10">APC 1.2</strain>
    </source>
</reference>
<keyword evidence="5" id="KW-0804">Transcription</keyword>
<dbReference type="InterPro" id="IPR045125">
    <property type="entry name" value="Sub1/Tcp4-like"/>
</dbReference>
<sequence length="124" mass="14013">MAYKTAASKRLAPAETETETQSVFELDKKKQVTVRKFNGVSLVDIREFYIDKDTQEKKPGKKGISLTEDVWRKLLEQKDEIDAALAELNGKKRKIASEKESELPKEAESADAEENPSEPKKEDA</sequence>
<dbReference type="GO" id="GO:0003713">
    <property type="term" value="F:transcription coactivator activity"/>
    <property type="evidence" value="ECO:0007669"/>
    <property type="project" value="InterPro"/>
</dbReference>
<keyword evidence="3" id="KW-0805">Transcription regulation</keyword>
<dbReference type="GO" id="GO:0060261">
    <property type="term" value="P:positive regulation of transcription initiation by RNA polymerase II"/>
    <property type="evidence" value="ECO:0007669"/>
    <property type="project" value="InterPro"/>
</dbReference>
<keyword evidence="10" id="KW-1185">Reference proteome</keyword>
<dbReference type="Proteomes" id="UP000292447">
    <property type="component" value="Chromosome III"/>
</dbReference>